<evidence type="ECO:0000256" key="8">
    <source>
        <dbReference type="RuleBase" id="RU000688"/>
    </source>
</evidence>
<feature type="transmembrane region" description="Helical" evidence="10">
    <location>
        <begin position="307"/>
        <end position="330"/>
    </location>
</feature>
<evidence type="ECO:0000256" key="7">
    <source>
        <dbReference type="ARBA" id="ARBA00023224"/>
    </source>
</evidence>
<gene>
    <name evidence="12" type="ORF">OKIOD_LOCUS13235</name>
</gene>
<feature type="transmembrane region" description="Helical" evidence="10">
    <location>
        <begin position="271"/>
        <end position="287"/>
    </location>
</feature>
<feature type="region of interest" description="Disordered" evidence="9">
    <location>
        <begin position="366"/>
        <end position="385"/>
    </location>
</feature>
<evidence type="ECO:0000256" key="3">
    <source>
        <dbReference type="ARBA" id="ARBA00022989"/>
    </source>
</evidence>
<evidence type="ECO:0000256" key="5">
    <source>
        <dbReference type="ARBA" id="ARBA00023136"/>
    </source>
</evidence>
<keyword evidence="3 10" id="KW-1133">Transmembrane helix</keyword>
<evidence type="ECO:0000256" key="9">
    <source>
        <dbReference type="SAM" id="MobiDB-lite"/>
    </source>
</evidence>
<dbReference type="Gene3D" id="1.20.1070.10">
    <property type="entry name" value="Rhodopsin 7-helix transmembrane proteins"/>
    <property type="match status" value="1"/>
</dbReference>
<dbReference type="PANTHER" id="PTHR24238:SF57">
    <property type="entry name" value="G-PROTEIN COUPLED RECEPTOR 83"/>
    <property type="match status" value="1"/>
</dbReference>
<dbReference type="Proteomes" id="UP001158576">
    <property type="component" value="Chromosome 2"/>
</dbReference>
<name>A0ABN7SX63_OIKDI</name>
<evidence type="ECO:0000256" key="4">
    <source>
        <dbReference type="ARBA" id="ARBA00023040"/>
    </source>
</evidence>
<dbReference type="Pfam" id="PF00001">
    <property type="entry name" value="7tm_1"/>
    <property type="match status" value="1"/>
</dbReference>
<dbReference type="PROSITE" id="PS50262">
    <property type="entry name" value="G_PROTEIN_RECEP_F1_2"/>
    <property type="match status" value="1"/>
</dbReference>
<accession>A0ABN7SX63</accession>
<reference evidence="12 13" key="1">
    <citation type="submission" date="2021-04" db="EMBL/GenBank/DDBJ databases">
        <authorList>
            <person name="Bliznina A."/>
        </authorList>
    </citation>
    <scope>NUCLEOTIDE SEQUENCE [LARGE SCALE GENOMIC DNA]</scope>
</reference>
<feature type="transmembrane region" description="Helical" evidence="10">
    <location>
        <begin position="38"/>
        <end position="64"/>
    </location>
</feature>
<dbReference type="PROSITE" id="PS00237">
    <property type="entry name" value="G_PROTEIN_RECEP_F1_1"/>
    <property type="match status" value="1"/>
</dbReference>
<evidence type="ECO:0000313" key="13">
    <source>
        <dbReference type="Proteomes" id="UP001158576"/>
    </source>
</evidence>
<sequence length="449" mass="50567">MKFSVYQFYEISEIPALRKISVLASTCEDPPTKPNPVYIAKASIAFLFVVLSLPMNILTICALWKNFRKSPSYAFIINLCLSNIFFALFVNNLDAVWNLTVQWYAGNIACKICQFFKQFSLTWSSTAVTCISLDRCLTLLFPLLAGSKSTKRAALIIIPSLIANFLTCAPAFALYKLHDGKVCNIERYRQCVDFMGNYTIEQRNRYYSALMTLQFIIPAVVNTICSGLLIYEVAKMIRTEKARTSIPTRMIGQSRKSVTSVAKAKRKLERLAVVLIFAFCFCYGPYYGHALLTGWGDPSTISSSKALLIWVQSCLYLVPLLYSLVFCSMLSDVREYARNLFDFSGKIEARATMSNYQTSPTMITRFSNRPSPMPSASGTPKLPLRDLPFSKQESSNLLSTSPSMDSEKLIIPKRENGNVFTTLQLDEHGDALVDQSRPRSPRNFIVDKL</sequence>
<feature type="transmembrane region" description="Helical" evidence="10">
    <location>
        <begin position="126"/>
        <end position="146"/>
    </location>
</feature>
<evidence type="ECO:0000256" key="2">
    <source>
        <dbReference type="ARBA" id="ARBA00022692"/>
    </source>
</evidence>
<keyword evidence="5 10" id="KW-0472">Membrane</keyword>
<comment type="subcellular location">
    <subcellularLocation>
        <location evidence="1">Membrane</location>
        <topology evidence="1">Multi-pass membrane protein</topology>
    </subcellularLocation>
</comment>
<dbReference type="PANTHER" id="PTHR24238">
    <property type="entry name" value="G-PROTEIN COUPLED RECEPTOR"/>
    <property type="match status" value="1"/>
</dbReference>
<evidence type="ECO:0000256" key="10">
    <source>
        <dbReference type="SAM" id="Phobius"/>
    </source>
</evidence>
<feature type="compositionally biased region" description="Polar residues" evidence="9">
    <location>
        <begin position="366"/>
        <end position="378"/>
    </location>
</feature>
<feature type="transmembrane region" description="Helical" evidence="10">
    <location>
        <begin position="206"/>
        <end position="231"/>
    </location>
</feature>
<comment type="similarity">
    <text evidence="8">Belongs to the G-protein coupled receptor 1 family.</text>
</comment>
<dbReference type="InterPro" id="IPR017452">
    <property type="entry name" value="GPCR_Rhodpsn_7TM"/>
</dbReference>
<keyword evidence="7 8" id="KW-0807">Transducer</keyword>
<protein>
    <submittedName>
        <fullName evidence="12">Oidioi.mRNA.OKI2018_I69.chr2.g4470.t1.cds</fullName>
    </submittedName>
</protein>
<evidence type="ECO:0000259" key="11">
    <source>
        <dbReference type="PROSITE" id="PS50262"/>
    </source>
</evidence>
<feature type="transmembrane region" description="Helical" evidence="10">
    <location>
        <begin position="153"/>
        <end position="175"/>
    </location>
</feature>
<dbReference type="SUPFAM" id="SSF81321">
    <property type="entry name" value="Family A G protein-coupled receptor-like"/>
    <property type="match status" value="1"/>
</dbReference>
<keyword evidence="6 8" id="KW-0675">Receptor</keyword>
<keyword evidence="13" id="KW-1185">Reference proteome</keyword>
<evidence type="ECO:0000313" key="12">
    <source>
        <dbReference type="EMBL" id="CAG5110017.1"/>
    </source>
</evidence>
<feature type="transmembrane region" description="Helical" evidence="10">
    <location>
        <begin position="71"/>
        <end position="90"/>
    </location>
</feature>
<dbReference type="EMBL" id="OU015567">
    <property type="protein sequence ID" value="CAG5110017.1"/>
    <property type="molecule type" value="Genomic_DNA"/>
</dbReference>
<keyword evidence="2 8" id="KW-0812">Transmembrane</keyword>
<proteinExistence type="inferred from homology"/>
<organism evidence="12 13">
    <name type="scientific">Oikopleura dioica</name>
    <name type="common">Tunicate</name>
    <dbReference type="NCBI Taxonomy" id="34765"/>
    <lineage>
        <taxon>Eukaryota</taxon>
        <taxon>Metazoa</taxon>
        <taxon>Chordata</taxon>
        <taxon>Tunicata</taxon>
        <taxon>Appendicularia</taxon>
        <taxon>Copelata</taxon>
        <taxon>Oikopleuridae</taxon>
        <taxon>Oikopleura</taxon>
    </lineage>
</organism>
<evidence type="ECO:0000256" key="6">
    <source>
        <dbReference type="ARBA" id="ARBA00023170"/>
    </source>
</evidence>
<feature type="domain" description="G-protein coupled receptors family 1 profile" evidence="11">
    <location>
        <begin position="55"/>
        <end position="322"/>
    </location>
</feature>
<keyword evidence="4 8" id="KW-0297">G-protein coupled receptor</keyword>
<dbReference type="PRINTS" id="PR00237">
    <property type="entry name" value="GPCRRHODOPSN"/>
</dbReference>
<dbReference type="InterPro" id="IPR000276">
    <property type="entry name" value="GPCR_Rhodpsn"/>
</dbReference>
<evidence type="ECO:0000256" key="1">
    <source>
        <dbReference type="ARBA" id="ARBA00004141"/>
    </source>
</evidence>